<dbReference type="AlphaFoldDB" id="A0A1H6RLP5"/>
<dbReference type="InterPro" id="IPR000073">
    <property type="entry name" value="AB_hydrolase_1"/>
</dbReference>
<keyword evidence="3" id="KW-1185">Reference proteome</keyword>
<dbReference type="STRING" id="64971.SAMN05421831_104129"/>
<evidence type="ECO:0000313" key="2">
    <source>
        <dbReference type="EMBL" id="SEI56673.1"/>
    </source>
</evidence>
<feature type="domain" description="AB hydrolase-1" evidence="1">
    <location>
        <begin position="39"/>
        <end position="281"/>
    </location>
</feature>
<dbReference type="InterPro" id="IPR050228">
    <property type="entry name" value="Carboxylesterase_BioH"/>
</dbReference>
<dbReference type="PANTHER" id="PTHR43194:SF2">
    <property type="entry name" value="PEROXISOMAL MEMBRANE PROTEIN LPX1"/>
    <property type="match status" value="1"/>
</dbReference>
<dbReference type="SUPFAM" id="SSF53474">
    <property type="entry name" value="alpha/beta-Hydrolases"/>
    <property type="match status" value="1"/>
</dbReference>
<reference evidence="3" key="1">
    <citation type="submission" date="2016-10" db="EMBL/GenBank/DDBJ databases">
        <authorList>
            <person name="Varghese N."/>
            <person name="Submissions S."/>
        </authorList>
    </citation>
    <scope>NUCLEOTIDE SEQUENCE [LARGE SCALE GENOMIC DNA]</scope>
    <source>
        <strain evidence="3">DSM 7165</strain>
    </source>
</reference>
<dbReference type="PANTHER" id="PTHR43194">
    <property type="entry name" value="HYDROLASE ALPHA/BETA FOLD FAMILY"/>
    <property type="match status" value="1"/>
</dbReference>
<dbReference type="Pfam" id="PF12697">
    <property type="entry name" value="Abhydrolase_6"/>
    <property type="match status" value="1"/>
</dbReference>
<dbReference type="Proteomes" id="UP000242999">
    <property type="component" value="Unassembled WGS sequence"/>
</dbReference>
<proteinExistence type="predicted"/>
<sequence length="291" mass="32298">MSSSLAHFQVHSTQLTLADLHLHYHLYQAYQTSSHPRPLLLLHGAGVAGQATWEPLIHYLGHQWPAYLVPDLRGMGASVGIQHPEAPFDVHQVCADIQALLTQQGWESFDVIGYSFGGLIAMLLKQALGNQIKHTFLIEPALLEREDVQLMRQVRQGYSQAAAKMRVPATQLAGITEFLDLIAPLRSQSTRVEQATLHRLAHRVLGFSYALDAVTHAVHTLDRAALLAAQNQVVCFYGGRSPAPLRAYQAHLSQQHPSWASIEIAGTDHALPYQKPKRLAHWMMHYLADGA</sequence>
<dbReference type="OrthoDB" id="6159976at2"/>
<dbReference type="EMBL" id="FNYH01000004">
    <property type="protein sequence ID" value="SEI56673.1"/>
    <property type="molecule type" value="Genomic_DNA"/>
</dbReference>
<organism evidence="2 3">
    <name type="scientific">Allopseudospirillum japonicum</name>
    <dbReference type="NCBI Taxonomy" id="64971"/>
    <lineage>
        <taxon>Bacteria</taxon>
        <taxon>Pseudomonadati</taxon>
        <taxon>Pseudomonadota</taxon>
        <taxon>Gammaproteobacteria</taxon>
        <taxon>Oceanospirillales</taxon>
        <taxon>Oceanospirillaceae</taxon>
        <taxon>Allopseudospirillum</taxon>
    </lineage>
</organism>
<protein>
    <submittedName>
        <fullName evidence="2">Pimeloyl-ACP methyl ester carboxylesterase</fullName>
    </submittedName>
</protein>
<name>A0A1H6RLP5_9GAMM</name>
<dbReference type="RefSeq" id="WP_093309001.1">
    <property type="nucleotide sequence ID" value="NZ_FNYH01000004.1"/>
</dbReference>
<evidence type="ECO:0000259" key="1">
    <source>
        <dbReference type="Pfam" id="PF12697"/>
    </source>
</evidence>
<accession>A0A1H6RLP5</accession>
<dbReference type="Gene3D" id="3.40.50.1820">
    <property type="entry name" value="alpha/beta hydrolase"/>
    <property type="match status" value="1"/>
</dbReference>
<dbReference type="InterPro" id="IPR029058">
    <property type="entry name" value="AB_hydrolase_fold"/>
</dbReference>
<evidence type="ECO:0000313" key="3">
    <source>
        <dbReference type="Proteomes" id="UP000242999"/>
    </source>
</evidence>
<gene>
    <name evidence="2" type="ORF">SAMN05421831_104129</name>
</gene>